<dbReference type="HAMAP" id="MF_01972">
    <property type="entry name" value="T23O"/>
    <property type="match status" value="1"/>
</dbReference>
<dbReference type="Proteomes" id="UP001614394">
    <property type="component" value="Unassembled WGS sequence"/>
</dbReference>
<reference evidence="3 4" key="1">
    <citation type="submission" date="2024-10" db="EMBL/GenBank/DDBJ databases">
        <title>The Natural Products Discovery Center: Release of the First 8490 Sequenced Strains for Exploring Actinobacteria Biosynthetic Diversity.</title>
        <authorList>
            <person name="Kalkreuter E."/>
            <person name="Kautsar S.A."/>
            <person name="Yang D."/>
            <person name="Bader C.D."/>
            <person name="Teijaro C.N."/>
            <person name="Fluegel L."/>
            <person name="Davis C.M."/>
            <person name="Simpson J.R."/>
            <person name="Lauterbach L."/>
            <person name="Steele A.D."/>
            <person name="Gui C."/>
            <person name="Meng S."/>
            <person name="Li G."/>
            <person name="Viehrig K."/>
            <person name="Ye F."/>
            <person name="Su P."/>
            <person name="Kiefer A.F."/>
            <person name="Nichols A."/>
            <person name="Cepeda A.J."/>
            <person name="Yan W."/>
            <person name="Fan B."/>
            <person name="Jiang Y."/>
            <person name="Adhikari A."/>
            <person name="Zheng C.-J."/>
            <person name="Schuster L."/>
            <person name="Cowan T.M."/>
            <person name="Smanski M.J."/>
            <person name="Chevrette M.G."/>
            <person name="De Carvalho L.P.S."/>
            <person name="Shen B."/>
        </authorList>
    </citation>
    <scope>NUCLEOTIDE SEQUENCE [LARGE SCALE GENOMIC DNA]</scope>
    <source>
        <strain evidence="3 4">NPDC053399</strain>
    </source>
</reference>
<name>A0ABW8C9G0_9ACTN</name>
<dbReference type="SUPFAM" id="SSF140959">
    <property type="entry name" value="Indolic compounds 2,3-dioxygenase-like"/>
    <property type="match status" value="1"/>
</dbReference>
<evidence type="ECO:0000256" key="2">
    <source>
        <dbReference type="SAM" id="MobiDB-lite"/>
    </source>
</evidence>
<protein>
    <recommendedName>
        <fullName evidence="1">Tryptophan 2,3-dioxygenase</fullName>
        <shortName evidence="1">TDO</shortName>
        <ecNumber evidence="1">1.13.11.11</ecNumber>
    </recommendedName>
    <alternativeName>
        <fullName evidence="1">Tryptamin 2,3-dioxygenase</fullName>
    </alternativeName>
    <alternativeName>
        <fullName evidence="1">Tryptophan oxygenase</fullName>
        <shortName evidence="1">TO</shortName>
        <shortName evidence="1">TRPO</shortName>
    </alternativeName>
    <alternativeName>
        <fullName evidence="1">Tryptophan pyrrolase</fullName>
    </alternativeName>
    <alternativeName>
        <fullName evidence="1">Tryptophanase</fullName>
    </alternativeName>
</protein>
<sequence length="298" mass="33218">MTTEQSAGTGCPFTGGAPAQPRDPVGAPAVQPSEGSPPGTTAYAHYARMDSLLELQHPLSAADTEPGFIIMSQVKELLFKLLHTEFSTARDQLRKDQLDDALWTLRRSARVQQVLLVSWETFSVLSPVEFAEFRDVLGSASGFQSAGYRRLEFLLGNKNPGMVEPHRGSVTYHEVLNQLHEPSLYDEALALLARRGLLPEDEDPARDAARPYRAGEEVEAAWRAVYRDPVRHRDLHLLAEALMDTADQFARWRYTHLVTVQRMLGAKPGTGGTDGVSWLARISEHRFFPELWSVRSAL</sequence>
<dbReference type="Gene3D" id="1.20.58.480">
    <property type="match status" value="1"/>
</dbReference>
<feature type="region of interest" description="Disordered" evidence="2">
    <location>
        <begin position="1"/>
        <end position="40"/>
    </location>
</feature>
<dbReference type="RefSeq" id="WP_399651568.1">
    <property type="nucleotide sequence ID" value="NZ_JBITYG010000006.1"/>
</dbReference>
<keyword evidence="1" id="KW-0560">Oxidoreductase</keyword>
<keyword evidence="1" id="KW-0479">Metal-binding</keyword>
<dbReference type="Pfam" id="PF03301">
    <property type="entry name" value="Trp_dioxygenase"/>
    <property type="match status" value="2"/>
</dbReference>
<comment type="subunit">
    <text evidence="1">Homotetramer.</text>
</comment>
<keyword evidence="1" id="KW-0408">Iron</keyword>
<keyword evidence="4" id="KW-1185">Reference proteome</keyword>
<feature type="binding site" evidence="1">
    <location>
        <position position="270"/>
    </location>
    <ligand>
        <name>substrate</name>
    </ligand>
</feature>
<dbReference type="PANTHER" id="PTHR10138:SF0">
    <property type="entry name" value="TRYPTOPHAN 2,3-DIOXYGENASE"/>
    <property type="match status" value="1"/>
</dbReference>
<keyword evidence="1" id="KW-0823">Tryptophan catabolism</keyword>
<comment type="pathway">
    <text evidence="1">Amino-acid degradation; L-tryptophan degradation via kynurenine pathway; L-kynurenine from L-tryptophan: step 1/2.</text>
</comment>
<evidence type="ECO:0000256" key="1">
    <source>
        <dbReference type="HAMAP-Rule" id="MF_01972"/>
    </source>
</evidence>
<keyword evidence="1" id="KW-0349">Heme</keyword>
<comment type="caution">
    <text evidence="3">The sequence shown here is derived from an EMBL/GenBank/DDBJ whole genome shotgun (WGS) entry which is preliminary data.</text>
</comment>
<evidence type="ECO:0000313" key="3">
    <source>
        <dbReference type="EMBL" id="MFI9103075.1"/>
    </source>
</evidence>
<proteinExistence type="inferred from homology"/>
<accession>A0ABW8C9G0</accession>
<dbReference type="InterPro" id="IPR037217">
    <property type="entry name" value="Trp/Indoleamine_2_3_dOase-like"/>
</dbReference>
<comment type="caution">
    <text evidence="1">Lacks conserved residue(s) required for the propagation of feature annotation.</text>
</comment>
<dbReference type="PANTHER" id="PTHR10138">
    <property type="entry name" value="TRYPTOPHAN 2,3-DIOXYGENASE"/>
    <property type="match status" value="1"/>
</dbReference>
<feature type="binding site" description="axial binding residue" evidence="1">
    <location>
        <position position="256"/>
    </location>
    <ligand>
        <name>heme</name>
        <dbReference type="ChEBI" id="CHEBI:30413"/>
    </ligand>
    <ligandPart>
        <name>Fe</name>
        <dbReference type="ChEBI" id="CHEBI:18248"/>
    </ligandPart>
</feature>
<feature type="binding site" evidence="1">
    <location>
        <position position="134"/>
    </location>
    <ligand>
        <name>substrate</name>
    </ligand>
</feature>
<keyword evidence="1" id="KW-0223">Dioxygenase</keyword>
<evidence type="ECO:0000313" key="4">
    <source>
        <dbReference type="Proteomes" id="UP001614394"/>
    </source>
</evidence>
<dbReference type="EC" id="1.13.11.11" evidence="1"/>
<organism evidence="3 4">
    <name type="scientific">Streptomyces fildesensis</name>
    <dbReference type="NCBI Taxonomy" id="375757"/>
    <lineage>
        <taxon>Bacteria</taxon>
        <taxon>Bacillati</taxon>
        <taxon>Actinomycetota</taxon>
        <taxon>Actinomycetes</taxon>
        <taxon>Kitasatosporales</taxon>
        <taxon>Streptomycetaceae</taxon>
        <taxon>Streptomyces</taxon>
    </lineage>
</organism>
<comment type="catalytic activity">
    <reaction evidence="1">
        <text>L-tryptophan + O2 = N-formyl-L-kynurenine</text>
        <dbReference type="Rhea" id="RHEA:24536"/>
        <dbReference type="ChEBI" id="CHEBI:15379"/>
        <dbReference type="ChEBI" id="CHEBI:57912"/>
        <dbReference type="ChEBI" id="CHEBI:58629"/>
        <dbReference type="EC" id="1.13.11.11"/>
    </reaction>
</comment>
<dbReference type="EMBL" id="JBITYG010000006">
    <property type="protein sequence ID" value="MFI9103075.1"/>
    <property type="molecule type" value="Genomic_DNA"/>
</dbReference>
<gene>
    <name evidence="1" type="primary">kynA</name>
    <name evidence="3" type="ORF">ACIGXA_21385</name>
</gene>
<comment type="cofactor">
    <cofactor evidence="1">
        <name>heme</name>
        <dbReference type="ChEBI" id="CHEBI:30413"/>
    </cofactor>
    <text evidence="1">Binds 1 heme group per subunit.</text>
</comment>
<comment type="function">
    <text evidence="1">Heme-dependent dioxygenase that catalyzes the oxidative cleavage of the L-tryptophan (L-Trp) pyrrole ring and converts L-tryptophan to N-formyl-L-kynurenine. Catalyzes the oxidative cleavage of the indole moiety.</text>
</comment>
<dbReference type="InterPro" id="IPR004981">
    <property type="entry name" value="Trp_2_3_dOase"/>
</dbReference>
<comment type="similarity">
    <text evidence="1">Belongs to the tryptophan 2,3-dioxygenase family.</text>
</comment>